<dbReference type="EC" id="2.10.1.1" evidence="5"/>
<dbReference type="GO" id="GO:0006777">
    <property type="term" value="P:Mo-molybdopterin cofactor biosynthetic process"/>
    <property type="evidence" value="ECO:0007669"/>
    <property type="project" value="UniProtKB-UniRule"/>
</dbReference>
<dbReference type="InterPro" id="IPR036688">
    <property type="entry name" value="MoeA_C_domain_IV_sf"/>
</dbReference>
<keyword evidence="5" id="KW-0460">Magnesium</keyword>
<keyword evidence="5" id="KW-0501">Molybdenum cofactor biosynthesis</keyword>
<protein>
    <recommendedName>
        <fullName evidence="5">Molybdopterin molybdenumtransferase</fullName>
        <ecNumber evidence="5">2.10.1.1</ecNumber>
    </recommendedName>
</protein>
<dbReference type="SUPFAM" id="SSF53218">
    <property type="entry name" value="Molybdenum cofactor biosynthesis proteins"/>
    <property type="match status" value="1"/>
</dbReference>
<comment type="pathway">
    <text evidence="5">Cofactor biosynthesis; molybdopterin biosynthesis.</text>
</comment>
<dbReference type="InterPro" id="IPR038987">
    <property type="entry name" value="MoeA-like"/>
</dbReference>
<evidence type="ECO:0000256" key="1">
    <source>
        <dbReference type="ARBA" id="ARBA00002901"/>
    </source>
</evidence>
<evidence type="ECO:0000256" key="5">
    <source>
        <dbReference type="RuleBase" id="RU365090"/>
    </source>
</evidence>
<evidence type="ECO:0000259" key="6">
    <source>
        <dbReference type="SMART" id="SM00852"/>
    </source>
</evidence>
<dbReference type="SMART" id="SM00852">
    <property type="entry name" value="MoCF_biosynth"/>
    <property type="match status" value="1"/>
</dbReference>
<name>A0AAU7VVW2_9MICO</name>
<dbReference type="Gene3D" id="3.40.980.10">
    <property type="entry name" value="MoaB/Mog-like domain"/>
    <property type="match status" value="1"/>
</dbReference>
<sequence>MTTRLPWAEARQAAHAAGQSRSLLPELLPLDKSIGRLLAVDVTTSIDIPHFASSAMDGWAVTGEGPWRVTRAGRRAGEARKVVTGDVVFDDEFAVLRLESGTTDEDILFSARLDEPRPGQHVRPTAAEADHGETLIRKGTLLNPAHIALAASAGIDHLEVSAEPGVHLLLTGDEVITQGVPGVGQVRDSFGVQLPAVLRLLGAEVRESSRVRDDLTATSQAIEESTAPLVISTGGTGSSSADHVRRALRGLGADILVDGIAMRPGGPSRIARLPDGRLIVCLPGNPLAAMVVAISILEPLIAGMAGRDPRAFDLTRGLHFEGRPGSTLLVPVQVRDQRPSPAAWRGAAMMRGLADADALLVVPEAGCGLDDPARLLTLPWRQASPAWLLGAR</sequence>
<evidence type="ECO:0000256" key="4">
    <source>
        <dbReference type="ARBA" id="ARBA00047317"/>
    </source>
</evidence>
<comment type="function">
    <text evidence="1 5">Catalyzes the insertion of molybdate into adenylated molybdopterin with the concomitant release of AMP.</text>
</comment>
<dbReference type="InterPro" id="IPR036425">
    <property type="entry name" value="MoaB/Mog-like_dom_sf"/>
</dbReference>
<evidence type="ECO:0000256" key="2">
    <source>
        <dbReference type="ARBA" id="ARBA00010763"/>
    </source>
</evidence>
<dbReference type="InterPro" id="IPR036135">
    <property type="entry name" value="MoeA_linker/N_sf"/>
</dbReference>
<organism evidence="7">
    <name type="scientific">Microbacterium sp. A8/3-1</name>
    <dbReference type="NCBI Taxonomy" id="3160749"/>
    <lineage>
        <taxon>Bacteria</taxon>
        <taxon>Bacillati</taxon>
        <taxon>Actinomycetota</taxon>
        <taxon>Actinomycetes</taxon>
        <taxon>Micrococcales</taxon>
        <taxon>Microbacteriaceae</taxon>
        <taxon>Microbacterium</taxon>
    </lineage>
</organism>
<comment type="similarity">
    <text evidence="2 5">Belongs to the MoeA family.</text>
</comment>
<dbReference type="GO" id="GO:0005829">
    <property type="term" value="C:cytosol"/>
    <property type="evidence" value="ECO:0007669"/>
    <property type="project" value="TreeGrafter"/>
</dbReference>
<dbReference type="GO" id="GO:0061599">
    <property type="term" value="F:molybdopterin molybdotransferase activity"/>
    <property type="evidence" value="ECO:0007669"/>
    <property type="project" value="UniProtKB-UniRule"/>
</dbReference>
<gene>
    <name evidence="7" type="ORF">ABS642_21315</name>
</gene>
<dbReference type="RefSeq" id="WP_350351679.1">
    <property type="nucleotide sequence ID" value="NZ_CP158357.1"/>
</dbReference>
<evidence type="ECO:0000256" key="3">
    <source>
        <dbReference type="ARBA" id="ARBA00022505"/>
    </source>
</evidence>
<dbReference type="Gene3D" id="3.90.105.10">
    <property type="entry name" value="Molybdopterin biosynthesis moea protein, domain 2"/>
    <property type="match status" value="1"/>
</dbReference>
<dbReference type="Gene3D" id="2.170.190.11">
    <property type="entry name" value="Molybdopterin biosynthesis moea protein, domain 3"/>
    <property type="match status" value="1"/>
</dbReference>
<dbReference type="Pfam" id="PF03453">
    <property type="entry name" value="MoeA_N"/>
    <property type="match status" value="1"/>
</dbReference>
<dbReference type="EMBL" id="CP158357">
    <property type="protein sequence ID" value="XBX78411.1"/>
    <property type="molecule type" value="Genomic_DNA"/>
</dbReference>
<dbReference type="InterPro" id="IPR005110">
    <property type="entry name" value="MoeA_linker/N"/>
</dbReference>
<dbReference type="PANTHER" id="PTHR10192:SF5">
    <property type="entry name" value="GEPHYRIN"/>
    <property type="match status" value="1"/>
</dbReference>
<dbReference type="Gene3D" id="2.40.340.10">
    <property type="entry name" value="MoeA, C-terminal, domain IV"/>
    <property type="match status" value="1"/>
</dbReference>
<keyword evidence="5" id="KW-0808">Transferase</keyword>
<dbReference type="InterPro" id="IPR001453">
    <property type="entry name" value="MoaB/Mog_dom"/>
</dbReference>
<dbReference type="CDD" id="cd00887">
    <property type="entry name" value="MoeA"/>
    <property type="match status" value="1"/>
</dbReference>
<dbReference type="GO" id="GO:0046872">
    <property type="term" value="F:metal ion binding"/>
    <property type="evidence" value="ECO:0007669"/>
    <property type="project" value="UniProtKB-UniRule"/>
</dbReference>
<evidence type="ECO:0000313" key="7">
    <source>
        <dbReference type="EMBL" id="XBX78411.1"/>
    </source>
</evidence>
<reference evidence="7" key="1">
    <citation type="submission" date="2024-06" db="EMBL/GenBank/DDBJ databases">
        <title>Draft genome sequence of Microbacterium sp. strain A8/3-1, isolated from Oxytropis tragacanthoides Fisch. ex DC. Root nodules in the Altai region of Russia.</title>
        <authorList>
            <person name="Sazanova A."/>
            <person name="Guro P."/>
            <person name="Kuznetsova I."/>
            <person name="Belimov A."/>
            <person name="Safronova V."/>
        </authorList>
    </citation>
    <scope>NUCLEOTIDE SEQUENCE</scope>
    <source>
        <strain evidence="7">A8/3-1</strain>
    </source>
</reference>
<feature type="domain" description="MoaB/Mog" evidence="6">
    <location>
        <begin position="167"/>
        <end position="303"/>
    </location>
</feature>
<keyword evidence="5" id="KW-0479">Metal-binding</keyword>
<dbReference type="AlphaFoldDB" id="A0AAU7VVW2"/>
<dbReference type="SUPFAM" id="SSF63882">
    <property type="entry name" value="MoeA N-terminal region -like"/>
    <property type="match status" value="1"/>
</dbReference>
<accession>A0AAU7VVW2</accession>
<proteinExistence type="inferred from homology"/>
<comment type="cofactor">
    <cofactor evidence="5">
        <name>Mg(2+)</name>
        <dbReference type="ChEBI" id="CHEBI:18420"/>
    </cofactor>
</comment>
<keyword evidence="3 5" id="KW-0500">Molybdenum</keyword>
<dbReference type="PANTHER" id="PTHR10192">
    <property type="entry name" value="MOLYBDOPTERIN BIOSYNTHESIS PROTEIN"/>
    <property type="match status" value="1"/>
</dbReference>
<comment type="catalytic activity">
    <reaction evidence="4">
        <text>adenylyl-molybdopterin + molybdate = Mo-molybdopterin + AMP + H(+)</text>
        <dbReference type="Rhea" id="RHEA:35047"/>
        <dbReference type="ChEBI" id="CHEBI:15378"/>
        <dbReference type="ChEBI" id="CHEBI:36264"/>
        <dbReference type="ChEBI" id="CHEBI:62727"/>
        <dbReference type="ChEBI" id="CHEBI:71302"/>
        <dbReference type="ChEBI" id="CHEBI:456215"/>
        <dbReference type="EC" id="2.10.1.1"/>
    </reaction>
</comment>
<dbReference type="Pfam" id="PF00994">
    <property type="entry name" value="MoCF_biosynth"/>
    <property type="match status" value="1"/>
</dbReference>